<dbReference type="InterPro" id="IPR017946">
    <property type="entry name" value="PLC-like_Pdiesterase_TIM-brl"/>
</dbReference>
<dbReference type="PROSITE" id="PS51704">
    <property type="entry name" value="GP_PDE"/>
    <property type="match status" value="1"/>
</dbReference>
<gene>
    <name evidence="2" type="ORF">ACFOW9_04145</name>
</gene>
<dbReference type="SUPFAM" id="SSF51695">
    <property type="entry name" value="PLC-like phosphodiesterases"/>
    <property type="match status" value="1"/>
</dbReference>
<sequence length="283" mass="30245">MPVKIYAHRGSSARFAEHTRAAYVQALADGADGVECDLQLSADGVLVLVHDEEVDRTSNGTGKVAGLTLAQLKSLDFSSWKGAQIPAESGGVGEQFLTLSELIDILASATRPIGLAIELKYGAVFDPALVDATLAALASRGWSAQTSTLENVRVSFMSFHPEAVAYLAQQIPAERLCQLLEDERVSTQPASGGPAEHELLALLRMAREVAEKLLDDGLAHIVGPSVEYVRANQKNIARWRAAGHTFRVWTVDSGADLELCLATGMEEVTTNRPADIKALLADA</sequence>
<dbReference type="Gene3D" id="3.20.20.190">
    <property type="entry name" value="Phosphatidylinositol (PI) phosphodiesterase"/>
    <property type="match status" value="1"/>
</dbReference>
<dbReference type="RefSeq" id="WP_230066411.1">
    <property type="nucleotide sequence ID" value="NZ_BAABLL010000019.1"/>
</dbReference>
<protein>
    <submittedName>
        <fullName evidence="2">Glycerophosphodiester phosphodiesterase</fullName>
    </submittedName>
</protein>
<dbReference type="EMBL" id="JBHSCQ010000005">
    <property type="protein sequence ID" value="MFC4264789.1"/>
    <property type="molecule type" value="Genomic_DNA"/>
</dbReference>
<dbReference type="Proteomes" id="UP001595773">
    <property type="component" value="Unassembled WGS sequence"/>
</dbReference>
<dbReference type="InterPro" id="IPR030395">
    <property type="entry name" value="GP_PDE_dom"/>
</dbReference>
<comment type="caution">
    <text evidence="2">The sequence shown here is derived from an EMBL/GenBank/DDBJ whole genome shotgun (WGS) entry which is preliminary data.</text>
</comment>
<accession>A0ABV8QX71</accession>
<evidence type="ECO:0000259" key="1">
    <source>
        <dbReference type="PROSITE" id="PS51704"/>
    </source>
</evidence>
<dbReference type="Pfam" id="PF03009">
    <property type="entry name" value="GDPD"/>
    <property type="match status" value="1"/>
</dbReference>
<evidence type="ECO:0000313" key="3">
    <source>
        <dbReference type="Proteomes" id="UP001595773"/>
    </source>
</evidence>
<keyword evidence="3" id="KW-1185">Reference proteome</keyword>
<evidence type="ECO:0000313" key="2">
    <source>
        <dbReference type="EMBL" id="MFC4264789.1"/>
    </source>
</evidence>
<organism evidence="2 3">
    <name type="scientific">Arthrobacter cryoconiti</name>
    <dbReference type="NCBI Taxonomy" id="748907"/>
    <lineage>
        <taxon>Bacteria</taxon>
        <taxon>Bacillati</taxon>
        <taxon>Actinomycetota</taxon>
        <taxon>Actinomycetes</taxon>
        <taxon>Micrococcales</taxon>
        <taxon>Micrococcaceae</taxon>
        <taxon>Arthrobacter</taxon>
    </lineage>
</organism>
<feature type="domain" description="GP-PDE" evidence="1">
    <location>
        <begin position="3"/>
        <end position="280"/>
    </location>
</feature>
<dbReference type="PANTHER" id="PTHR46211:SF1">
    <property type="entry name" value="GLYCEROPHOSPHODIESTER PHOSPHODIESTERASE, CYTOPLASMIC"/>
    <property type="match status" value="1"/>
</dbReference>
<proteinExistence type="predicted"/>
<name>A0ABV8QX71_9MICC</name>
<reference evidence="3" key="1">
    <citation type="journal article" date="2019" name="Int. J. Syst. Evol. Microbiol.">
        <title>The Global Catalogue of Microorganisms (GCM) 10K type strain sequencing project: providing services to taxonomists for standard genome sequencing and annotation.</title>
        <authorList>
            <consortium name="The Broad Institute Genomics Platform"/>
            <consortium name="The Broad Institute Genome Sequencing Center for Infectious Disease"/>
            <person name="Wu L."/>
            <person name="Ma J."/>
        </authorList>
    </citation>
    <scope>NUCLEOTIDE SEQUENCE [LARGE SCALE GENOMIC DNA]</scope>
    <source>
        <strain evidence="3">CGMCC 1.10698</strain>
    </source>
</reference>
<dbReference type="PANTHER" id="PTHR46211">
    <property type="entry name" value="GLYCEROPHOSPHORYL DIESTER PHOSPHODIESTERASE"/>
    <property type="match status" value="1"/>
</dbReference>